<proteinExistence type="predicted"/>
<dbReference type="InterPro" id="IPR015946">
    <property type="entry name" value="KH_dom-like_a/b"/>
</dbReference>
<dbReference type="EMBL" id="DTEN01000357">
    <property type="protein sequence ID" value="HGI75775.1"/>
    <property type="molecule type" value="Genomic_DNA"/>
</dbReference>
<dbReference type="Pfam" id="PF02566">
    <property type="entry name" value="OsmC"/>
    <property type="match status" value="1"/>
</dbReference>
<comment type="caution">
    <text evidence="1">The sequence shown here is derived from an EMBL/GenBank/DDBJ whole genome shotgun (WGS) entry which is preliminary data.</text>
</comment>
<gene>
    <name evidence="1" type="ORF">ENU96_08890</name>
</gene>
<evidence type="ECO:0000313" key="1">
    <source>
        <dbReference type="EMBL" id="HGI75775.1"/>
    </source>
</evidence>
<organism evidence="1">
    <name type="scientific">Candidatus Caldatribacterium californiense</name>
    <dbReference type="NCBI Taxonomy" id="1454726"/>
    <lineage>
        <taxon>Bacteria</taxon>
        <taxon>Pseudomonadati</taxon>
        <taxon>Atribacterota</taxon>
        <taxon>Atribacteria</taxon>
        <taxon>Atribacterales</taxon>
        <taxon>Candidatus Caldatribacteriaceae</taxon>
        <taxon>Candidatus Caldatribacterium</taxon>
    </lineage>
</organism>
<dbReference type="SUPFAM" id="SSF82784">
    <property type="entry name" value="OsmC-like"/>
    <property type="match status" value="1"/>
</dbReference>
<sequence length="146" mass="15935">MGVLTFKASGEWVEGLRIDTRVRNFSLSFDEPPSLGGKDSAPNPVEGILAALIGCLGIVTVVVAREKNLPVERVAIEAEGDLDPRGFMGQYDVVRPGFLSIRFVVKVSGKLSEEELHWLLDEVKKRCPVSDVLSNGTEVSGRIERV</sequence>
<dbReference type="InterPro" id="IPR003718">
    <property type="entry name" value="OsmC/Ohr_fam"/>
</dbReference>
<dbReference type="Gene3D" id="3.30.300.20">
    <property type="match status" value="1"/>
</dbReference>
<protein>
    <submittedName>
        <fullName evidence="1">OsmC family peroxiredoxin</fullName>
    </submittedName>
</protein>
<dbReference type="PANTHER" id="PTHR35368">
    <property type="entry name" value="HYDROPEROXIDE REDUCTASE"/>
    <property type="match status" value="1"/>
</dbReference>
<reference evidence="1" key="1">
    <citation type="journal article" date="2020" name="mSystems">
        <title>Genome- and Community-Level Interaction Insights into Carbon Utilization and Element Cycling Functions of Hydrothermarchaeota in Hydrothermal Sediment.</title>
        <authorList>
            <person name="Zhou Z."/>
            <person name="Liu Y."/>
            <person name="Xu W."/>
            <person name="Pan J."/>
            <person name="Luo Z.H."/>
            <person name="Li M."/>
        </authorList>
    </citation>
    <scope>NUCLEOTIDE SEQUENCE [LARGE SCALE GENOMIC DNA]</scope>
    <source>
        <strain evidence="1">SpSt-716</strain>
    </source>
</reference>
<name>A0A7V3YN69_9BACT</name>
<dbReference type="PANTHER" id="PTHR35368:SF1">
    <property type="entry name" value="HYDROPEROXIDE REDUCTASE"/>
    <property type="match status" value="1"/>
</dbReference>
<dbReference type="AlphaFoldDB" id="A0A7V3YN69"/>
<accession>A0A7V3YN69</accession>
<dbReference type="InterPro" id="IPR052924">
    <property type="entry name" value="OsmC/Ohr_hydroprdx_reductase"/>
</dbReference>
<dbReference type="InterPro" id="IPR036102">
    <property type="entry name" value="OsmC/Ohrsf"/>
</dbReference>